<keyword evidence="4" id="KW-1133">Transmembrane helix</keyword>
<keyword evidence="1 3" id="KW-0245">EGF-like domain</keyword>
<sequence>MKKGRKKHSLKREINSDCSGIQVQINCQDIFSSSTRLRRQSQQTVLQQFDVIIDVPISQQPNFNSQQQMNPIDIIRDEALAHGLFSLEQVLPNGRPDIGAFRVENAYRCPVGYLLNNGSCVPCAPGTFFFVPTGECKLCPIGHYQSEEAQNSCIECPNDSPITVGMGTIKQNECRIRCLPGHYLNISTGQCEPCSYGFFQPESVDFCILIYFCKFILMLCVVKTAISEDQCRDECPDGQQLTAGGNCLPCPQGTYRTRGQDKQCVECPSGTTTEGTGSGNKELCNTPKCSAGQFLVADTAEEGATRESQCYSTDQCALGQDNCSWNAQCIDLPDENDIASWRCVCNPGFRGNGINCTDACLNFCLNDGICRKNKLGHVECACKENFSGERCEIRFQFIFHFNLFMYNKHLQPRSQKLVYWTGAIVAIVFLLIVIVVVIWMISLLSSPLDKPSALSFSTTDSPLASNFLYGRPPPILDRSHSSSIAGNGGTNSLIQPVGFYYEDEQSPYEGSNNNNVIIGRHGRENSQEIKSIFLTSTDNNEVIVDSLLYIPPEGKKQIITVLSPGSATRALEQRLRHIQQHIIILNY</sequence>
<keyword evidence="7" id="KW-1185">Reference proteome</keyword>
<evidence type="ECO:0000259" key="5">
    <source>
        <dbReference type="PROSITE" id="PS50026"/>
    </source>
</evidence>
<dbReference type="InterPro" id="IPR000742">
    <property type="entry name" value="EGF"/>
</dbReference>
<keyword evidence="2 3" id="KW-1015">Disulfide bond</keyword>
<dbReference type="InterPro" id="IPR009030">
    <property type="entry name" value="Growth_fac_rcpt_cys_sf"/>
</dbReference>
<accession>A0A8S9ZQN3</accession>
<dbReference type="PROSITE" id="PS50026">
    <property type="entry name" value="EGF_3"/>
    <property type="match status" value="1"/>
</dbReference>
<dbReference type="Pfam" id="PF07699">
    <property type="entry name" value="Ephrin_rec_like"/>
    <property type="match status" value="2"/>
</dbReference>
<evidence type="ECO:0000256" key="3">
    <source>
        <dbReference type="PROSITE-ProRule" id="PRU00076"/>
    </source>
</evidence>
<dbReference type="Proteomes" id="UP000605970">
    <property type="component" value="Unassembled WGS sequence"/>
</dbReference>
<dbReference type="Pfam" id="PF12947">
    <property type="entry name" value="EGF_3"/>
    <property type="match status" value="1"/>
</dbReference>
<evidence type="ECO:0000313" key="7">
    <source>
        <dbReference type="Proteomes" id="UP000605970"/>
    </source>
</evidence>
<dbReference type="Gene3D" id="2.10.50.10">
    <property type="entry name" value="Tumor Necrosis Factor Receptor, subunit A, domain 2"/>
    <property type="match status" value="2"/>
</dbReference>
<dbReference type="PROSITE" id="PS00022">
    <property type="entry name" value="EGF_1"/>
    <property type="match status" value="1"/>
</dbReference>
<gene>
    <name evidence="6" type="ORF">Mgra_00005144</name>
</gene>
<name>A0A8S9ZQN3_9BILA</name>
<reference evidence="6" key="1">
    <citation type="journal article" date="2020" name="Ecol. Evol.">
        <title>Genome structure and content of the rice root-knot nematode (Meloidogyne graminicola).</title>
        <authorList>
            <person name="Phan N.T."/>
            <person name="Danchin E.G.J."/>
            <person name="Klopp C."/>
            <person name="Perfus-Barbeoch L."/>
            <person name="Kozlowski D.K."/>
            <person name="Koutsovoulos G.D."/>
            <person name="Lopez-Roques C."/>
            <person name="Bouchez O."/>
            <person name="Zahm M."/>
            <person name="Besnard G."/>
            <person name="Bellafiore S."/>
        </authorList>
    </citation>
    <scope>NUCLEOTIDE SEQUENCE</scope>
    <source>
        <strain evidence="6">VN-18</strain>
    </source>
</reference>
<proteinExistence type="predicted"/>
<evidence type="ECO:0000256" key="4">
    <source>
        <dbReference type="SAM" id="Phobius"/>
    </source>
</evidence>
<feature type="disulfide bond" evidence="3">
    <location>
        <begin position="360"/>
        <end position="370"/>
    </location>
</feature>
<protein>
    <recommendedName>
        <fullName evidence="5">EGF-like domain-containing protein</fullName>
    </recommendedName>
</protein>
<dbReference type="Gene3D" id="2.10.25.10">
    <property type="entry name" value="Laminin"/>
    <property type="match status" value="2"/>
</dbReference>
<dbReference type="SUPFAM" id="SSF57196">
    <property type="entry name" value="EGF/Laminin"/>
    <property type="match status" value="1"/>
</dbReference>
<keyword evidence="4" id="KW-0472">Membrane</keyword>
<evidence type="ECO:0000256" key="1">
    <source>
        <dbReference type="ARBA" id="ARBA00022536"/>
    </source>
</evidence>
<dbReference type="EMBL" id="JABEBT010000042">
    <property type="protein sequence ID" value="KAF7635468.1"/>
    <property type="molecule type" value="Genomic_DNA"/>
</dbReference>
<dbReference type="InterPro" id="IPR011641">
    <property type="entry name" value="Tyr-kin_ephrin_A/B_rcpt-like"/>
</dbReference>
<dbReference type="AlphaFoldDB" id="A0A8S9ZQN3"/>
<dbReference type="PANTHER" id="PTHR46967:SF1">
    <property type="entry name" value="KERATIN-ASSOCIATED PROTEIN 16-1-LIKE"/>
    <property type="match status" value="1"/>
</dbReference>
<dbReference type="OrthoDB" id="430340at2759"/>
<dbReference type="SMART" id="SM01411">
    <property type="entry name" value="Ephrin_rec_like"/>
    <property type="match status" value="3"/>
</dbReference>
<feature type="transmembrane region" description="Helical" evidence="4">
    <location>
        <begin position="417"/>
        <end position="441"/>
    </location>
</feature>
<keyword evidence="4" id="KW-0812">Transmembrane</keyword>
<organism evidence="6 7">
    <name type="scientific">Meloidogyne graminicola</name>
    <dbReference type="NCBI Taxonomy" id="189291"/>
    <lineage>
        <taxon>Eukaryota</taxon>
        <taxon>Metazoa</taxon>
        <taxon>Ecdysozoa</taxon>
        <taxon>Nematoda</taxon>
        <taxon>Chromadorea</taxon>
        <taxon>Rhabditida</taxon>
        <taxon>Tylenchina</taxon>
        <taxon>Tylenchomorpha</taxon>
        <taxon>Tylenchoidea</taxon>
        <taxon>Meloidogynidae</taxon>
        <taxon>Meloidogyninae</taxon>
        <taxon>Meloidogyne</taxon>
    </lineage>
</organism>
<dbReference type="SMART" id="SM00181">
    <property type="entry name" value="EGF"/>
    <property type="match status" value="3"/>
</dbReference>
<evidence type="ECO:0000313" key="6">
    <source>
        <dbReference type="EMBL" id="KAF7635468.1"/>
    </source>
</evidence>
<dbReference type="PANTHER" id="PTHR46967">
    <property type="entry name" value="INSULIN-LIKE GROWTH FACTOR BINDING PROTEIN,N-TERMINAL"/>
    <property type="match status" value="1"/>
</dbReference>
<feature type="domain" description="EGF-like" evidence="5">
    <location>
        <begin position="357"/>
        <end position="392"/>
    </location>
</feature>
<comment type="caution">
    <text evidence="6">The sequence shown here is derived from an EMBL/GenBank/DDBJ whole genome shotgun (WGS) entry which is preliminary data.</text>
</comment>
<dbReference type="SUPFAM" id="SSF57184">
    <property type="entry name" value="Growth factor receptor domain"/>
    <property type="match status" value="1"/>
</dbReference>
<comment type="caution">
    <text evidence="3">Lacks conserved residue(s) required for the propagation of feature annotation.</text>
</comment>
<evidence type="ECO:0000256" key="2">
    <source>
        <dbReference type="ARBA" id="ARBA00023157"/>
    </source>
</evidence>
<feature type="disulfide bond" evidence="3">
    <location>
        <begin position="382"/>
        <end position="391"/>
    </location>
</feature>
<dbReference type="InterPro" id="IPR024731">
    <property type="entry name" value="NELL2-like_EGF"/>
</dbReference>